<accession>A0ABX1K9B6</accession>
<dbReference type="Pfam" id="PF06050">
    <property type="entry name" value="HGD-D"/>
    <property type="match status" value="1"/>
</dbReference>
<dbReference type="Gene3D" id="3.40.50.11890">
    <property type="match status" value="1"/>
</dbReference>
<keyword evidence="2" id="KW-1185">Reference proteome</keyword>
<dbReference type="InterPro" id="IPR010327">
    <property type="entry name" value="FldB/FldC_alpha/beta"/>
</dbReference>
<comment type="caution">
    <text evidence="1">The sequence shown here is derived from an EMBL/GenBank/DDBJ whole genome shotgun (WGS) entry which is preliminary data.</text>
</comment>
<organism evidence="1 2">
    <name type="scientific">Microbacterium salsuginis</name>
    <dbReference type="NCBI Taxonomy" id="2722803"/>
    <lineage>
        <taxon>Bacteria</taxon>
        <taxon>Bacillati</taxon>
        <taxon>Actinomycetota</taxon>
        <taxon>Actinomycetes</taxon>
        <taxon>Micrococcales</taxon>
        <taxon>Microbacteriaceae</taxon>
        <taxon>Microbacterium</taxon>
    </lineage>
</organism>
<dbReference type="EMBL" id="JABACI010000001">
    <property type="protein sequence ID" value="NLP83594.1"/>
    <property type="molecule type" value="Genomic_DNA"/>
</dbReference>
<evidence type="ECO:0000313" key="1">
    <source>
        <dbReference type="EMBL" id="NLP83594.1"/>
    </source>
</evidence>
<dbReference type="Gene3D" id="3.40.50.11900">
    <property type="match status" value="1"/>
</dbReference>
<name>A0ABX1K9B6_9MICO</name>
<proteinExistence type="predicted"/>
<dbReference type="Proteomes" id="UP001429745">
    <property type="component" value="Unassembled WGS sequence"/>
</dbReference>
<dbReference type="Gene3D" id="1.20.1270.370">
    <property type="match status" value="1"/>
</dbReference>
<dbReference type="RefSeq" id="WP_168911987.1">
    <property type="nucleotide sequence ID" value="NZ_JABACI010000001.1"/>
</dbReference>
<reference evidence="1 2" key="1">
    <citation type="submission" date="2020-04" db="EMBL/GenBank/DDBJ databases">
        <title>CFH 90308 Microbacterium sp.</title>
        <authorList>
            <person name="Nie G."/>
            <person name="Ming H."/>
            <person name="Xia T."/>
        </authorList>
    </citation>
    <scope>NUCLEOTIDE SEQUENCE [LARGE SCALE GENOMIC DNA]</scope>
    <source>
        <strain evidence="1 2">CFH 90308</strain>
    </source>
</reference>
<protein>
    <submittedName>
        <fullName evidence="1">2-hydroxyacyl-CoA dehydratase</fullName>
    </submittedName>
</protein>
<sequence length="348" mass="36258">MTASAPVIGVVGNDVPRQLLLALGARPYRLTGSWTGAIDPGAQQLLGATDAAVARLLTELRNGAEPLDALIVCNDSQAHLRLFYVLRATTSKVPVHLLDMPREASEPARRFARSQLETLAAFCGTVTGRAWDDASLAAAADAEAAVGEALGRLRSRRRAHPSLCTGADALAAIHDAARLAPADAVTRLDSAGAQAGPTPPGAIRVHVTGSSHPDAACYRELESDGRCVIVSEDHDTGDAAWLGEAVRGETAEHVLDGLIEAHSARVTTSATAPAGVRAAFTRDLAREAGADAVAAIIRELDEAPLWDLADQRDALEGIPFVSVRVAPGGETQATQDLVREIVARAVPA</sequence>
<evidence type="ECO:0000313" key="2">
    <source>
        <dbReference type="Proteomes" id="UP001429745"/>
    </source>
</evidence>
<gene>
    <name evidence="1" type="ORF">HF576_07035</name>
</gene>